<evidence type="ECO:0000256" key="1">
    <source>
        <dbReference type="SAM" id="SignalP"/>
    </source>
</evidence>
<accession>A0A232EZN7</accession>
<dbReference type="Proteomes" id="UP000215335">
    <property type="component" value="Unassembled WGS sequence"/>
</dbReference>
<sequence length="88" mass="8974">MARSAFIIFSLVVVAVVCLLQVATAFSLNQSVLDKANQVVASNGLNCATYAGYCEGNPSSFANVQDVDGADVSIAVCKVALGAALQCS</sequence>
<evidence type="ECO:0000313" key="2">
    <source>
        <dbReference type="EMBL" id="OXU23862.1"/>
    </source>
</evidence>
<comment type="caution">
    <text evidence="2">The sequence shown here is derived from an EMBL/GenBank/DDBJ whole genome shotgun (WGS) entry which is preliminary data.</text>
</comment>
<gene>
    <name evidence="2" type="ORF">TSAR_011670</name>
</gene>
<keyword evidence="1" id="KW-0732">Signal</keyword>
<feature type="chain" id="PRO_5013348277" evidence="1">
    <location>
        <begin position="26"/>
        <end position="88"/>
    </location>
</feature>
<dbReference type="EMBL" id="NNAY01001467">
    <property type="protein sequence ID" value="OXU23862.1"/>
    <property type="molecule type" value="Genomic_DNA"/>
</dbReference>
<proteinExistence type="predicted"/>
<reference evidence="2 3" key="1">
    <citation type="journal article" date="2017" name="Curr. Biol.">
        <title>The Evolution of Venom by Co-option of Single-Copy Genes.</title>
        <authorList>
            <person name="Martinson E.O."/>
            <person name="Mrinalini"/>
            <person name="Kelkar Y.D."/>
            <person name="Chang C.H."/>
            <person name="Werren J.H."/>
        </authorList>
    </citation>
    <scope>NUCLEOTIDE SEQUENCE [LARGE SCALE GENOMIC DNA]</scope>
    <source>
        <strain evidence="2 3">Alberta</strain>
        <tissue evidence="2">Whole body</tissue>
    </source>
</reference>
<name>A0A232EZN7_9HYME</name>
<evidence type="ECO:0000313" key="3">
    <source>
        <dbReference type="Proteomes" id="UP000215335"/>
    </source>
</evidence>
<protein>
    <submittedName>
        <fullName evidence="2">Uncharacterized protein</fullName>
    </submittedName>
</protein>
<keyword evidence="3" id="KW-1185">Reference proteome</keyword>
<dbReference type="AlphaFoldDB" id="A0A232EZN7"/>
<organism evidence="2 3">
    <name type="scientific">Trichomalopsis sarcophagae</name>
    <dbReference type="NCBI Taxonomy" id="543379"/>
    <lineage>
        <taxon>Eukaryota</taxon>
        <taxon>Metazoa</taxon>
        <taxon>Ecdysozoa</taxon>
        <taxon>Arthropoda</taxon>
        <taxon>Hexapoda</taxon>
        <taxon>Insecta</taxon>
        <taxon>Pterygota</taxon>
        <taxon>Neoptera</taxon>
        <taxon>Endopterygota</taxon>
        <taxon>Hymenoptera</taxon>
        <taxon>Apocrita</taxon>
        <taxon>Proctotrupomorpha</taxon>
        <taxon>Chalcidoidea</taxon>
        <taxon>Pteromalidae</taxon>
        <taxon>Pteromalinae</taxon>
        <taxon>Trichomalopsis</taxon>
    </lineage>
</organism>
<feature type="signal peptide" evidence="1">
    <location>
        <begin position="1"/>
        <end position="25"/>
    </location>
</feature>